<accession>A0AAW0BHV0</accession>
<organism evidence="2 3">
    <name type="scientific">Favolaschia claudopus</name>
    <dbReference type="NCBI Taxonomy" id="2862362"/>
    <lineage>
        <taxon>Eukaryota</taxon>
        <taxon>Fungi</taxon>
        <taxon>Dikarya</taxon>
        <taxon>Basidiomycota</taxon>
        <taxon>Agaricomycotina</taxon>
        <taxon>Agaricomycetes</taxon>
        <taxon>Agaricomycetidae</taxon>
        <taxon>Agaricales</taxon>
        <taxon>Marasmiineae</taxon>
        <taxon>Mycenaceae</taxon>
        <taxon>Favolaschia</taxon>
    </lineage>
</organism>
<feature type="region of interest" description="Disordered" evidence="1">
    <location>
        <begin position="221"/>
        <end position="248"/>
    </location>
</feature>
<keyword evidence="3" id="KW-1185">Reference proteome</keyword>
<proteinExistence type="predicted"/>
<dbReference type="AlphaFoldDB" id="A0AAW0BHV0"/>
<comment type="caution">
    <text evidence="2">The sequence shown here is derived from an EMBL/GenBank/DDBJ whole genome shotgun (WGS) entry which is preliminary data.</text>
</comment>
<gene>
    <name evidence="2" type="ORF">R3P38DRAFT_3193199</name>
</gene>
<dbReference type="EMBL" id="JAWWNJ010000033">
    <property type="protein sequence ID" value="KAK7025685.1"/>
    <property type="molecule type" value="Genomic_DNA"/>
</dbReference>
<evidence type="ECO:0000313" key="3">
    <source>
        <dbReference type="Proteomes" id="UP001362999"/>
    </source>
</evidence>
<sequence>MLSVCNRRRGPDLLLRSRGRVTSSPTQVFCDREIATTSTGRLRLEETSRLDTVPMFCRRTHARCALDESSLSARACPSEPLLARLQRIATALRGIRLHSTLRRLFPRLRRIPPLAIFLAATTNSTTCASARATVKTGCPPSPRRRGPVRLDERVAANVFYVAVDAGRISCALDASPRAGRPPSTRDVEAQLHRLQPPLPPTPLSRGGLRCPYLDSETVSPRAAVRARQRATSDFGPDTPRQRYHPRRRLGTRKPRRVLSVYDRRRGPALANAVIPVSRHLSRSDDALAVAAASCALACMTSVYRSNHSTRRFPAPNVLRLEETLSLRLDIAPTLCCRPYARHALADYQRQPAQADLLRNLTRSTTFGANCHG</sequence>
<evidence type="ECO:0000256" key="1">
    <source>
        <dbReference type="SAM" id="MobiDB-lite"/>
    </source>
</evidence>
<name>A0AAW0BHV0_9AGAR</name>
<evidence type="ECO:0000313" key="2">
    <source>
        <dbReference type="EMBL" id="KAK7025685.1"/>
    </source>
</evidence>
<protein>
    <submittedName>
        <fullName evidence="2">Uncharacterized protein</fullName>
    </submittedName>
</protein>
<reference evidence="2 3" key="1">
    <citation type="journal article" date="2024" name="J Genomics">
        <title>Draft genome sequencing and assembly of Favolaschia claudopus CIRM-BRFM 2984 isolated from oak limbs.</title>
        <authorList>
            <person name="Navarro D."/>
            <person name="Drula E."/>
            <person name="Chaduli D."/>
            <person name="Cazenave R."/>
            <person name="Ahrendt S."/>
            <person name="Wang J."/>
            <person name="Lipzen A."/>
            <person name="Daum C."/>
            <person name="Barry K."/>
            <person name="Grigoriev I.V."/>
            <person name="Favel A."/>
            <person name="Rosso M.N."/>
            <person name="Martin F."/>
        </authorList>
    </citation>
    <scope>NUCLEOTIDE SEQUENCE [LARGE SCALE GENOMIC DNA]</scope>
    <source>
        <strain evidence="2 3">CIRM-BRFM 2984</strain>
    </source>
</reference>
<dbReference type="Proteomes" id="UP001362999">
    <property type="component" value="Unassembled WGS sequence"/>
</dbReference>